<dbReference type="PANTHER" id="PTHR34220:SF7">
    <property type="entry name" value="SENSOR HISTIDINE KINASE YPDA"/>
    <property type="match status" value="1"/>
</dbReference>
<gene>
    <name evidence="4" type="ORF">FTW19_10650</name>
</gene>
<keyword evidence="2" id="KW-0812">Transmembrane</keyword>
<feature type="coiled-coil region" evidence="1">
    <location>
        <begin position="188"/>
        <end position="215"/>
    </location>
</feature>
<feature type="transmembrane region" description="Helical" evidence="2">
    <location>
        <begin position="159"/>
        <end position="182"/>
    </location>
</feature>
<evidence type="ECO:0000259" key="3">
    <source>
        <dbReference type="Pfam" id="PF06580"/>
    </source>
</evidence>
<dbReference type="KEGG" id="talb:FTW19_10650"/>
<evidence type="ECO:0000313" key="4">
    <source>
        <dbReference type="EMBL" id="QEE28419.1"/>
    </source>
</evidence>
<feature type="transmembrane region" description="Helical" evidence="2">
    <location>
        <begin position="122"/>
        <end position="147"/>
    </location>
</feature>
<keyword evidence="2" id="KW-1133">Transmembrane helix</keyword>
<evidence type="ECO:0000313" key="5">
    <source>
        <dbReference type="Proteomes" id="UP000321820"/>
    </source>
</evidence>
<feature type="transmembrane region" description="Helical" evidence="2">
    <location>
        <begin position="51"/>
        <end position="72"/>
    </location>
</feature>
<name>A0A5B9E9G5_9BACT</name>
<organism evidence="4 5">
    <name type="scientific">Terriglobus albidus</name>
    <dbReference type="NCBI Taxonomy" id="1592106"/>
    <lineage>
        <taxon>Bacteria</taxon>
        <taxon>Pseudomonadati</taxon>
        <taxon>Acidobacteriota</taxon>
        <taxon>Terriglobia</taxon>
        <taxon>Terriglobales</taxon>
        <taxon>Acidobacteriaceae</taxon>
        <taxon>Terriglobus</taxon>
    </lineage>
</organism>
<feature type="domain" description="Signal transduction histidine kinase internal region" evidence="3">
    <location>
        <begin position="212"/>
        <end position="291"/>
    </location>
</feature>
<dbReference type="SUPFAM" id="SSF55874">
    <property type="entry name" value="ATPase domain of HSP90 chaperone/DNA topoisomerase II/histidine kinase"/>
    <property type="match status" value="1"/>
</dbReference>
<proteinExistence type="predicted"/>
<dbReference type="InterPro" id="IPR036890">
    <property type="entry name" value="HATPase_C_sf"/>
</dbReference>
<dbReference type="AlphaFoldDB" id="A0A5B9E9G5"/>
<keyword evidence="5" id="KW-1185">Reference proteome</keyword>
<dbReference type="PANTHER" id="PTHR34220">
    <property type="entry name" value="SENSOR HISTIDINE KINASE YPDA"/>
    <property type="match status" value="1"/>
</dbReference>
<dbReference type="RefSeq" id="WP_147647609.1">
    <property type="nucleotide sequence ID" value="NZ_CP042806.1"/>
</dbReference>
<dbReference type="GO" id="GO:0016020">
    <property type="term" value="C:membrane"/>
    <property type="evidence" value="ECO:0007669"/>
    <property type="project" value="InterPro"/>
</dbReference>
<dbReference type="OrthoDB" id="105609at2"/>
<evidence type="ECO:0000256" key="2">
    <source>
        <dbReference type="SAM" id="Phobius"/>
    </source>
</evidence>
<reference evidence="4 5" key="1">
    <citation type="submission" date="2019-08" db="EMBL/GenBank/DDBJ databases">
        <title>Complete genome sequence of Terriglobus albidus strain ORNL.</title>
        <authorList>
            <person name="Podar M."/>
        </authorList>
    </citation>
    <scope>NUCLEOTIDE SEQUENCE [LARGE SCALE GENOMIC DNA]</scope>
    <source>
        <strain evidence="4 5">ORNL</strain>
    </source>
</reference>
<dbReference type="EMBL" id="CP042806">
    <property type="protein sequence ID" value="QEE28419.1"/>
    <property type="molecule type" value="Genomic_DNA"/>
</dbReference>
<evidence type="ECO:0000256" key="1">
    <source>
        <dbReference type="SAM" id="Coils"/>
    </source>
</evidence>
<feature type="transmembrane region" description="Helical" evidence="2">
    <location>
        <begin position="84"/>
        <end position="102"/>
    </location>
</feature>
<dbReference type="GO" id="GO:0000155">
    <property type="term" value="F:phosphorelay sensor kinase activity"/>
    <property type="evidence" value="ECO:0007669"/>
    <property type="project" value="InterPro"/>
</dbReference>
<dbReference type="Pfam" id="PF06580">
    <property type="entry name" value="His_kinase"/>
    <property type="match status" value="1"/>
</dbReference>
<dbReference type="InterPro" id="IPR050640">
    <property type="entry name" value="Bact_2-comp_sensor_kinase"/>
</dbReference>
<dbReference type="InterPro" id="IPR010559">
    <property type="entry name" value="Sig_transdc_His_kin_internal"/>
</dbReference>
<protein>
    <recommendedName>
        <fullName evidence="3">Signal transduction histidine kinase internal region domain-containing protein</fullName>
    </recommendedName>
</protein>
<keyword evidence="1" id="KW-0175">Coiled coil</keyword>
<dbReference type="Proteomes" id="UP000321820">
    <property type="component" value="Chromosome"/>
</dbReference>
<dbReference type="Gene3D" id="3.30.565.10">
    <property type="entry name" value="Histidine kinase-like ATPase, C-terminal domain"/>
    <property type="match status" value="1"/>
</dbReference>
<accession>A0A5B9E9G5</accession>
<keyword evidence="2" id="KW-0472">Membrane</keyword>
<sequence length="409" mass="46320">MTDPHSLNMELPLALGRSVTTAAAPTTSRERSGQQAKARNDFQPVWWNPGFGRMLLIWTSISTLLYVWNYVFPPKPYVHDFIGRLRYISCYLPWAVLTPLIFRLENKFPLGDRKGLKHLSYLAMLSVPISVLGASSMLFSFLIVSSVLRGHIVYPRRALSLVIEFPAAEIVYWCSVATGYFLRTRFQLHEQERRSVQLDLEKSRLEASLNQAQLEVLRSRLNPHFLFNSLQNISVLIAENPKLANRMVVHLGDLLRAVLRNDSQPENSLLEEIELTQIYVAMEQMRFGSRLQVTFDIDAESHQAMVPSFLLQPIVENAILHGLREIKRNGVITISGESKGSSLILTVTDNGVGPRDPHRMKMGVGLGSTCERLAKMYPERHSFSMCKPPQGGTEVRIAIPLHFREEQAA</sequence>